<dbReference type="PROSITE" id="PS00216">
    <property type="entry name" value="SUGAR_TRANSPORT_1"/>
    <property type="match status" value="1"/>
</dbReference>
<feature type="transmembrane region" description="Helical" evidence="6">
    <location>
        <begin position="239"/>
        <end position="259"/>
    </location>
</feature>
<feature type="domain" description="Major facilitator superfamily (MFS) profile" evidence="7">
    <location>
        <begin position="24"/>
        <end position="478"/>
    </location>
</feature>
<dbReference type="Gene3D" id="1.20.1720.10">
    <property type="entry name" value="Multidrug resistance protein D"/>
    <property type="match status" value="1"/>
</dbReference>
<dbReference type="PANTHER" id="PTHR42718">
    <property type="entry name" value="MAJOR FACILITATOR SUPERFAMILY MULTIDRUG TRANSPORTER MFSC"/>
    <property type="match status" value="1"/>
</dbReference>
<reference evidence="9" key="1">
    <citation type="journal article" date="2019" name="Int. J. Syst. Evol. Microbiol.">
        <title>The Global Catalogue of Microorganisms (GCM) 10K type strain sequencing project: providing services to taxonomists for standard genome sequencing and annotation.</title>
        <authorList>
            <consortium name="The Broad Institute Genomics Platform"/>
            <consortium name="The Broad Institute Genome Sequencing Center for Infectious Disease"/>
            <person name="Wu L."/>
            <person name="Ma J."/>
        </authorList>
    </citation>
    <scope>NUCLEOTIDE SEQUENCE [LARGE SCALE GENOMIC DNA]</scope>
    <source>
        <strain evidence="9">ICMP 19515</strain>
    </source>
</reference>
<feature type="transmembrane region" description="Helical" evidence="6">
    <location>
        <begin position="149"/>
        <end position="172"/>
    </location>
</feature>
<keyword evidence="2" id="KW-0813">Transport</keyword>
<accession>A0ABV7MPF4</accession>
<feature type="transmembrane region" description="Helical" evidence="6">
    <location>
        <begin position="178"/>
        <end position="198"/>
    </location>
</feature>
<evidence type="ECO:0000256" key="3">
    <source>
        <dbReference type="ARBA" id="ARBA00022692"/>
    </source>
</evidence>
<dbReference type="PROSITE" id="PS50850">
    <property type="entry name" value="MFS"/>
    <property type="match status" value="1"/>
</dbReference>
<evidence type="ECO:0000256" key="2">
    <source>
        <dbReference type="ARBA" id="ARBA00022448"/>
    </source>
</evidence>
<feature type="transmembrane region" description="Helical" evidence="6">
    <location>
        <begin position="59"/>
        <end position="78"/>
    </location>
</feature>
<evidence type="ECO:0000259" key="7">
    <source>
        <dbReference type="PROSITE" id="PS50850"/>
    </source>
</evidence>
<dbReference type="InterPro" id="IPR036259">
    <property type="entry name" value="MFS_trans_sf"/>
</dbReference>
<dbReference type="CDD" id="cd17321">
    <property type="entry name" value="MFS_MMR_MDR_like"/>
    <property type="match status" value="1"/>
</dbReference>
<dbReference type="PANTHER" id="PTHR42718:SF9">
    <property type="entry name" value="MAJOR FACILITATOR SUPERFAMILY MULTIDRUG TRANSPORTER MFSC"/>
    <property type="match status" value="1"/>
</dbReference>
<keyword evidence="9" id="KW-1185">Reference proteome</keyword>
<name>A0ABV7MPF4_9HYPH</name>
<dbReference type="Proteomes" id="UP001595648">
    <property type="component" value="Unassembled WGS sequence"/>
</dbReference>
<evidence type="ECO:0000256" key="1">
    <source>
        <dbReference type="ARBA" id="ARBA00004141"/>
    </source>
</evidence>
<evidence type="ECO:0000256" key="6">
    <source>
        <dbReference type="SAM" id="Phobius"/>
    </source>
</evidence>
<proteinExistence type="predicted"/>
<dbReference type="InterPro" id="IPR005829">
    <property type="entry name" value="Sugar_transporter_CS"/>
</dbReference>
<feature type="transmembrane region" description="Helical" evidence="6">
    <location>
        <begin position="415"/>
        <end position="433"/>
    </location>
</feature>
<organism evidence="8 9">
    <name type="scientific">Mesorhizobium cantuariense</name>
    <dbReference type="NCBI Taxonomy" id="1300275"/>
    <lineage>
        <taxon>Bacteria</taxon>
        <taxon>Pseudomonadati</taxon>
        <taxon>Pseudomonadota</taxon>
        <taxon>Alphaproteobacteria</taxon>
        <taxon>Hyphomicrobiales</taxon>
        <taxon>Phyllobacteriaceae</taxon>
        <taxon>Mesorhizobium</taxon>
    </lineage>
</organism>
<feature type="transmembrane region" description="Helical" evidence="6">
    <location>
        <begin position="280"/>
        <end position="303"/>
    </location>
</feature>
<feature type="transmembrane region" description="Helical" evidence="6">
    <location>
        <begin position="368"/>
        <end position="385"/>
    </location>
</feature>
<feature type="transmembrane region" description="Helical" evidence="6">
    <location>
        <begin position="453"/>
        <end position="473"/>
    </location>
</feature>
<comment type="subcellular location">
    <subcellularLocation>
        <location evidence="1">Membrane</location>
        <topology evidence="1">Multi-pass membrane protein</topology>
    </subcellularLocation>
</comment>
<keyword evidence="3 6" id="KW-0812">Transmembrane</keyword>
<dbReference type="InterPro" id="IPR020846">
    <property type="entry name" value="MFS_dom"/>
</dbReference>
<evidence type="ECO:0000256" key="4">
    <source>
        <dbReference type="ARBA" id="ARBA00022989"/>
    </source>
</evidence>
<dbReference type="PRINTS" id="PR01036">
    <property type="entry name" value="TCRTETB"/>
</dbReference>
<comment type="caution">
    <text evidence="8">The sequence shown here is derived from an EMBL/GenBank/DDBJ whole genome shotgun (WGS) entry which is preliminary data.</text>
</comment>
<dbReference type="Gene3D" id="1.20.1250.20">
    <property type="entry name" value="MFS general substrate transporter like domains"/>
    <property type="match status" value="1"/>
</dbReference>
<feature type="transmembrane region" description="Helical" evidence="6">
    <location>
        <begin position="309"/>
        <end position="332"/>
    </location>
</feature>
<dbReference type="InterPro" id="IPR011701">
    <property type="entry name" value="MFS"/>
</dbReference>
<sequence length="488" mass="50266">MAIAEQNLDGRASTPPRMQSARWALASLSLATLLSSLGTSIASVGLPSLMQNFGASFQSVQWVVLAYLLAITTLIVSAGRLADMFGRRPLLLGGIALFTSASVLCGLAPTLWLLIAARAVQGLGAALMMALTLAFVAETVTKDRIGSAMGLLGAMSAIGTTLGPSLGGLLIAGLGWRAIFLVNVPLGVLTLALAWRALPARNKTAQVDQGTFDVMGTALLALTLAAYALAMTLGRGNFGALNISLLIAAGIGVFLFAAAQARVKNPLIQLANFRDLQLSASLAMSIIVATVMMATLVVAPFYLSRGLGLDAAMVGLVLSTGPLVSTLSALVAGRLTDRFGAHRMMVAGLLSLTTGTFLLSLAMTKLGIAGYVVPITVTCIGYALFQTSNNAAVMTGIGASQRGVVSGLLNLSRNLGLITGASLMGAIFAVASAEGHQGVGQEFLSSEAAARGMQVTFQTATVLALVALFLALLSARAEFRRQRLVELL</sequence>
<feature type="transmembrane region" description="Helical" evidence="6">
    <location>
        <begin position="21"/>
        <end position="47"/>
    </location>
</feature>
<feature type="transmembrane region" description="Helical" evidence="6">
    <location>
        <begin position="119"/>
        <end position="137"/>
    </location>
</feature>
<protein>
    <submittedName>
        <fullName evidence="8">MFS transporter</fullName>
    </submittedName>
</protein>
<feature type="transmembrane region" description="Helical" evidence="6">
    <location>
        <begin position="90"/>
        <end position="113"/>
    </location>
</feature>
<evidence type="ECO:0000313" key="8">
    <source>
        <dbReference type="EMBL" id="MFC3323760.1"/>
    </source>
</evidence>
<dbReference type="EMBL" id="JBHRVD010000001">
    <property type="protein sequence ID" value="MFC3323760.1"/>
    <property type="molecule type" value="Genomic_DNA"/>
</dbReference>
<gene>
    <name evidence="8" type="ORF">ACFOJ9_18620</name>
</gene>
<evidence type="ECO:0000313" key="9">
    <source>
        <dbReference type="Proteomes" id="UP001595648"/>
    </source>
</evidence>
<feature type="transmembrane region" description="Helical" evidence="6">
    <location>
        <begin position="210"/>
        <end position="233"/>
    </location>
</feature>
<feature type="transmembrane region" description="Helical" evidence="6">
    <location>
        <begin position="344"/>
        <end position="362"/>
    </location>
</feature>
<dbReference type="RefSeq" id="WP_378980351.1">
    <property type="nucleotide sequence ID" value="NZ_JBHRVD010000001.1"/>
</dbReference>
<keyword evidence="5 6" id="KW-0472">Membrane</keyword>
<evidence type="ECO:0000256" key="5">
    <source>
        <dbReference type="ARBA" id="ARBA00023136"/>
    </source>
</evidence>
<dbReference type="Pfam" id="PF07690">
    <property type="entry name" value="MFS_1"/>
    <property type="match status" value="1"/>
</dbReference>
<dbReference type="SUPFAM" id="SSF103473">
    <property type="entry name" value="MFS general substrate transporter"/>
    <property type="match status" value="1"/>
</dbReference>
<keyword evidence="4 6" id="KW-1133">Transmembrane helix</keyword>